<reference evidence="1 2" key="1">
    <citation type="journal article" date="2020" name="Phytopathology">
        <title>A high-quality genome resource of Botrytis fragariae, a new and rapidly spreading fungal pathogen causing strawberry gray mold in the U.S.A.</title>
        <authorList>
            <person name="Wu Y."/>
            <person name="Saski C.A."/>
            <person name="Schnabel G."/>
            <person name="Xiao S."/>
            <person name="Hu M."/>
        </authorList>
    </citation>
    <scope>NUCLEOTIDE SEQUENCE [LARGE SCALE GENOMIC DNA]</scope>
    <source>
        <strain evidence="1 2">BVB16</strain>
    </source>
</reference>
<name>A0A8H6EFG6_9HELO</name>
<organism evidence="1 2">
    <name type="scientific">Botrytis fragariae</name>
    <dbReference type="NCBI Taxonomy" id="1964551"/>
    <lineage>
        <taxon>Eukaryota</taxon>
        <taxon>Fungi</taxon>
        <taxon>Dikarya</taxon>
        <taxon>Ascomycota</taxon>
        <taxon>Pezizomycotina</taxon>
        <taxon>Leotiomycetes</taxon>
        <taxon>Helotiales</taxon>
        <taxon>Sclerotiniaceae</taxon>
        <taxon>Botrytis</taxon>
    </lineage>
</organism>
<dbReference type="AlphaFoldDB" id="A0A8H6EFG6"/>
<comment type="caution">
    <text evidence="1">The sequence shown here is derived from an EMBL/GenBank/DDBJ whole genome shotgun (WGS) entry which is preliminary data.</text>
</comment>
<evidence type="ECO:0000313" key="2">
    <source>
        <dbReference type="Proteomes" id="UP000531561"/>
    </source>
</evidence>
<keyword evidence="2" id="KW-1185">Reference proteome</keyword>
<gene>
    <name evidence="1" type="ORF">Bfra_009686</name>
</gene>
<sequence>MGNNDGGLNSVTAYISMNIQRTRHIIDIEYYIRASKSRSRPSSEARFSKIIASVATLQNDTTSALSSFNLDFAIIKLEASKEYKGVGESISSTRKHDVEAGRLHETAQKLGALFDREGSSGSRMLHDV</sequence>
<dbReference type="OrthoDB" id="5354164at2759"/>
<proteinExistence type="predicted"/>
<dbReference type="Proteomes" id="UP000531561">
    <property type="component" value="Unassembled WGS sequence"/>
</dbReference>
<dbReference type="RefSeq" id="XP_037189249.1">
    <property type="nucleotide sequence ID" value="XM_037340026.1"/>
</dbReference>
<accession>A0A8H6EFG6</accession>
<protein>
    <submittedName>
        <fullName evidence="1">Uncharacterized protein</fullName>
    </submittedName>
</protein>
<dbReference type="GeneID" id="59263718"/>
<dbReference type="EMBL" id="JABFCT010000014">
    <property type="protein sequence ID" value="KAF5870302.1"/>
    <property type="molecule type" value="Genomic_DNA"/>
</dbReference>
<evidence type="ECO:0000313" key="1">
    <source>
        <dbReference type="EMBL" id="KAF5870302.1"/>
    </source>
</evidence>